<dbReference type="Proteomes" id="UP001597111">
    <property type="component" value="Unassembled WGS sequence"/>
</dbReference>
<accession>A0ABD6B3I7</accession>
<proteinExistence type="predicted"/>
<evidence type="ECO:0000313" key="2">
    <source>
        <dbReference type="EMBL" id="MFD1525046.1"/>
    </source>
</evidence>
<dbReference type="AlphaFoldDB" id="A0ABD6B3I7"/>
<feature type="compositionally biased region" description="Basic and acidic residues" evidence="1">
    <location>
        <begin position="1"/>
        <end position="33"/>
    </location>
</feature>
<evidence type="ECO:0000256" key="1">
    <source>
        <dbReference type="SAM" id="MobiDB-lite"/>
    </source>
</evidence>
<comment type="caution">
    <text evidence="2">The sequence shown here is derived from an EMBL/GenBank/DDBJ whole genome shotgun (WGS) entry which is preliminary data.</text>
</comment>
<organism evidence="2 3">
    <name type="scientific">Halolamina salina</name>
    <dbReference type="NCBI Taxonomy" id="1220023"/>
    <lineage>
        <taxon>Archaea</taxon>
        <taxon>Methanobacteriati</taxon>
        <taxon>Methanobacteriota</taxon>
        <taxon>Stenosarchaea group</taxon>
        <taxon>Halobacteria</taxon>
        <taxon>Halobacteriales</taxon>
        <taxon>Haloferacaceae</taxon>
    </lineage>
</organism>
<dbReference type="EMBL" id="JBHUDH010000013">
    <property type="protein sequence ID" value="MFD1525046.1"/>
    <property type="molecule type" value="Genomic_DNA"/>
</dbReference>
<feature type="region of interest" description="Disordered" evidence="1">
    <location>
        <begin position="1"/>
        <end position="39"/>
    </location>
</feature>
<gene>
    <name evidence="2" type="ORF">ACFR9S_01840</name>
</gene>
<reference evidence="2 3" key="1">
    <citation type="journal article" date="2019" name="Int. J. Syst. Evol. Microbiol.">
        <title>The Global Catalogue of Microorganisms (GCM) 10K type strain sequencing project: providing services to taxonomists for standard genome sequencing and annotation.</title>
        <authorList>
            <consortium name="The Broad Institute Genomics Platform"/>
            <consortium name="The Broad Institute Genome Sequencing Center for Infectious Disease"/>
            <person name="Wu L."/>
            <person name="Ma J."/>
        </authorList>
    </citation>
    <scope>NUCLEOTIDE SEQUENCE [LARGE SCALE GENOMIC DNA]</scope>
    <source>
        <strain evidence="2 3">CGMCC 1.12285</strain>
    </source>
</reference>
<keyword evidence="3" id="KW-1185">Reference proteome</keyword>
<dbReference type="RefSeq" id="WP_379732537.1">
    <property type="nucleotide sequence ID" value="NZ_JBHSWZ010000339.1"/>
</dbReference>
<protein>
    <submittedName>
        <fullName evidence="2">Uncharacterized protein</fullName>
    </submittedName>
</protein>
<sequence>MADDKQGREKQAADEERRQRERALRTELERYDEAEPPIDDAELDEIEAELETVSFPATGAEIVDTVGRRRVAAGQETYAVEELLPEAEVETYESPAVVRSRIQRPTIAMAMKRIVEASETIPNVEYSASQRDAYEKTLRALQAVDTLDEDEGVRAITDWIVERIEEKGKLPGSRDVRREAGKLTRESGYEVRNDEWLGI</sequence>
<evidence type="ECO:0000313" key="3">
    <source>
        <dbReference type="Proteomes" id="UP001597111"/>
    </source>
</evidence>
<name>A0ABD6B3I7_9EURY</name>